<dbReference type="InterPro" id="IPR021272">
    <property type="entry name" value="DUF2851"/>
</dbReference>
<proteinExistence type="predicted"/>
<evidence type="ECO:0000313" key="2">
    <source>
        <dbReference type="Proteomes" id="UP000030152"/>
    </source>
</evidence>
<dbReference type="Pfam" id="PF11013">
    <property type="entry name" value="DUF2851"/>
    <property type="match status" value="1"/>
</dbReference>
<dbReference type="AlphaFoldDB" id="A0A0A2LZK3"/>
<keyword evidence="2" id="KW-1185">Reference proteome</keyword>
<dbReference type="STRING" id="1121895.GCA_000378485_00857"/>
<evidence type="ECO:0000313" key="1">
    <source>
        <dbReference type="EMBL" id="KGO84623.1"/>
    </source>
</evidence>
<accession>A0A0A2LZK3</accession>
<comment type="caution">
    <text evidence="1">The sequence shown here is derived from an EMBL/GenBank/DDBJ whole genome shotgun (WGS) entry which is preliminary data.</text>
</comment>
<dbReference type="eggNOG" id="ENOG502Z7XW">
    <property type="taxonomic scope" value="Bacteria"/>
</dbReference>
<dbReference type="RefSeq" id="WP_020211986.1">
    <property type="nucleotide sequence ID" value="NZ_JRLX01000045.1"/>
</dbReference>
<dbReference type="OrthoDB" id="1005072at2"/>
<name>A0A0A2LZK3_9FLAO</name>
<reference evidence="1 2" key="1">
    <citation type="submission" date="2013-09" db="EMBL/GenBank/DDBJ databases">
        <authorList>
            <person name="Zeng Z."/>
            <person name="Chen C."/>
        </authorList>
    </citation>
    <scope>NUCLEOTIDE SEQUENCE [LARGE SCALE GENOMIC DNA]</scope>
    <source>
        <strain evidence="1 2">WB 3.3-2</strain>
    </source>
</reference>
<dbReference type="Proteomes" id="UP000030152">
    <property type="component" value="Unassembled WGS sequence"/>
</dbReference>
<organism evidence="1 2">
    <name type="scientific">Flavobacterium rivuli WB 3.3-2 = DSM 21788</name>
    <dbReference type="NCBI Taxonomy" id="1121895"/>
    <lineage>
        <taxon>Bacteria</taxon>
        <taxon>Pseudomonadati</taxon>
        <taxon>Bacteroidota</taxon>
        <taxon>Flavobacteriia</taxon>
        <taxon>Flavobacteriales</taxon>
        <taxon>Flavobacteriaceae</taxon>
        <taxon>Flavobacterium</taxon>
    </lineage>
</organism>
<sequence length="422" mass="48896">MKEDFLHHVWQFKKFATQGLTTVQGEPVTIVNGGQYLQLAGPDFFNAQVVIGGQKWAGNVEIHIKSSDWYLHSHERDTNYDNVILHVVWEHDIEVMRRDNSEIPVLELKHHVDPALLVSYNALASSKTWIFCERDLETMDSFVVNNWKERLFFERLERKALPILQLAAATNADWEAVLFCFLAKNFGLNTNGEVFYEVAKSLPFSIVRKESFDAENIEALLFGRAGMLDGDHEDVYAKDLQGRYAYMVHKHRLESVHVNSVEYFRHRPDNFPTIRLSQLGQLYHTSQNLFSKIIEASTLADLYSIFNVQAGSYWQTHYRFDKESPKKRKPLSHSFIDLLIINTVIPFKFAYGRSMGKENGEELVVLMQQIDAEKNAIIDKFKSFKMETQSAYDSQSLLQLKNEYCNHKRCLQCALGLELLKR</sequence>
<dbReference type="EMBL" id="JRLX01000045">
    <property type="protein sequence ID" value="KGO84623.1"/>
    <property type="molecule type" value="Genomic_DNA"/>
</dbReference>
<evidence type="ECO:0008006" key="3">
    <source>
        <dbReference type="Google" id="ProtNLM"/>
    </source>
</evidence>
<gene>
    <name evidence="1" type="ORF">Q765_20610</name>
</gene>
<protein>
    <recommendedName>
        <fullName evidence="3">DUF2851 domain-containing protein</fullName>
    </recommendedName>
</protein>